<accession>A0A4Q9PM66</accession>
<evidence type="ECO:0000256" key="2">
    <source>
        <dbReference type="SAM" id="SignalP"/>
    </source>
</evidence>
<dbReference type="EMBL" id="ML145171">
    <property type="protein sequence ID" value="TBU55319.1"/>
    <property type="molecule type" value="Genomic_DNA"/>
</dbReference>
<evidence type="ECO:0000313" key="3">
    <source>
        <dbReference type="EMBL" id="TBU55319.1"/>
    </source>
</evidence>
<evidence type="ECO:0000313" key="4">
    <source>
        <dbReference type="Proteomes" id="UP000292082"/>
    </source>
</evidence>
<dbReference type="AlphaFoldDB" id="A0A4Q9PM66"/>
<keyword evidence="2" id="KW-0732">Signal</keyword>
<sequence>MRSARTVLILLHTRLLTCRTQTPSVHCRPLAAVAPRHSACPLSRHGCHVFRSTPPCTKSASLLHAASQRPSPPISCRTFQPLRSLPVRKLRSCAAAVGHRRPIQTRLPSRGCRPRTWPALARSISRVAPCAPDPGPHAHVGNARRASPAGAPHRAPRSGIA</sequence>
<organism evidence="3 4">
    <name type="scientific">Dichomitus squalens</name>
    <dbReference type="NCBI Taxonomy" id="114155"/>
    <lineage>
        <taxon>Eukaryota</taxon>
        <taxon>Fungi</taxon>
        <taxon>Dikarya</taxon>
        <taxon>Basidiomycota</taxon>
        <taxon>Agaricomycotina</taxon>
        <taxon>Agaricomycetes</taxon>
        <taxon>Polyporales</taxon>
        <taxon>Polyporaceae</taxon>
        <taxon>Dichomitus</taxon>
    </lineage>
</organism>
<keyword evidence="4" id="KW-1185">Reference proteome</keyword>
<feature type="region of interest" description="Disordered" evidence="1">
    <location>
        <begin position="128"/>
        <end position="161"/>
    </location>
</feature>
<protein>
    <recommendedName>
        <fullName evidence="5">Secreted protein</fullName>
    </recommendedName>
</protein>
<gene>
    <name evidence="3" type="ORF">BD310DRAFT_692786</name>
</gene>
<evidence type="ECO:0008006" key="5">
    <source>
        <dbReference type="Google" id="ProtNLM"/>
    </source>
</evidence>
<feature type="signal peptide" evidence="2">
    <location>
        <begin position="1"/>
        <end position="20"/>
    </location>
</feature>
<feature type="chain" id="PRO_5020261711" description="Secreted protein" evidence="2">
    <location>
        <begin position="21"/>
        <end position="161"/>
    </location>
</feature>
<reference evidence="3 4" key="1">
    <citation type="submission" date="2019-01" db="EMBL/GenBank/DDBJ databases">
        <title>Draft genome sequences of three monokaryotic isolates of the white-rot basidiomycete fungus Dichomitus squalens.</title>
        <authorList>
            <consortium name="DOE Joint Genome Institute"/>
            <person name="Lopez S.C."/>
            <person name="Andreopoulos B."/>
            <person name="Pangilinan J."/>
            <person name="Lipzen A."/>
            <person name="Riley R."/>
            <person name="Ahrendt S."/>
            <person name="Ng V."/>
            <person name="Barry K."/>
            <person name="Daum C."/>
            <person name="Grigoriev I.V."/>
            <person name="Hilden K.S."/>
            <person name="Makela M.R."/>
            <person name="de Vries R.P."/>
        </authorList>
    </citation>
    <scope>NUCLEOTIDE SEQUENCE [LARGE SCALE GENOMIC DNA]</scope>
    <source>
        <strain evidence="3 4">CBS 464.89</strain>
    </source>
</reference>
<dbReference type="Proteomes" id="UP000292082">
    <property type="component" value="Unassembled WGS sequence"/>
</dbReference>
<proteinExistence type="predicted"/>
<name>A0A4Q9PM66_9APHY</name>
<evidence type="ECO:0000256" key="1">
    <source>
        <dbReference type="SAM" id="MobiDB-lite"/>
    </source>
</evidence>